<evidence type="ECO:0000256" key="2">
    <source>
        <dbReference type="SAM" id="SignalP"/>
    </source>
</evidence>
<feature type="region of interest" description="Disordered" evidence="1">
    <location>
        <begin position="30"/>
        <end position="50"/>
    </location>
</feature>
<evidence type="ECO:0000259" key="3">
    <source>
        <dbReference type="Pfam" id="PF03888"/>
    </source>
</evidence>
<dbReference type="RefSeq" id="WP_205117760.1">
    <property type="nucleotide sequence ID" value="NZ_JAFBCM010000001.1"/>
</dbReference>
<keyword evidence="2" id="KW-0732">Signal</keyword>
<organism evidence="4 5">
    <name type="scientific">Tenggerimyces flavus</name>
    <dbReference type="NCBI Taxonomy" id="1708749"/>
    <lineage>
        <taxon>Bacteria</taxon>
        <taxon>Bacillati</taxon>
        <taxon>Actinomycetota</taxon>
        <taxon>Actinomycetes</taxon>
        <taxon>Propionibacteriales</taxon>
        <taxon>Nocardioidaceae</taxon>
        <taxon>Tenggerimyces</taxon>
    </lineage>
</organism>
<feature type="signal peptide" evidence="2">
    <location>
        <begin position="1"/>
        <end position="35"/>
    </location>
</feature>
<name>A0ABV7YFJ1_9ACTN</name>
<proteinExistence type="predicted"/>
<dbReference type="Proteomes" id="UP001595699">
    <property type="component" value="Unassembled WGS sequence"/>
</dbReference>
<dbReference type="Gene3D" id="2.50.20.10">
    <property type="entry name" value="Lipoprotein localisation LolA/LolB/LppX"/>
    <property type="match status" value="1"/>
</dbReference>
<evidence type="ECO:0000313" key="5">
    <source>
        <dbReference type="Proteomes" id="UP001595699"/>
    </source>
</evidence>
<gene>
    <name evidence="4" type="ORF">ACFOUW_21365</name>
</gene>
<dbReference type="EMBL" id="JBHRZH010000018">
    <property type="protein sequence ID" value="MFC3763401.1"/>
    <property type="molecule type" value="Genomic_DNA"/>
</dbReference>
<accession>A0ABV7YFJ1</accession>
<dbReference type="InterPro" id="IPR033434">
    <property type="entry name" value="MucB/RseB_N"/>
</dbReference>
<feature type="chain" id="PRO_5045848886" evidence="2">
    <location>
        <begin position="36"/>
        <end position="371"/>
    </location>
</feature>
<feature type="domain" description="MucB/RseB N-terminal" evidence="3">
    <location>
        <begin position="75"/>
        <end position="217"/>
    </location>
</feature>
<evidence type="ECO:0000256" key="1">
    <source>
        <dbReference type="SAM" id="MobiDB-lite"/>
    </source>
</evidence>
<protein>
    <submittedName>
        <fullName evidence="4">Sigma-E factor regulatory protein RseB domain-containing protein</fullName>
    </submittedName>
</protein>
<reference evidence="5" key="1">
    <citation type="journal article" date="2019" name="Int. J. Syst. Evol. Microbiol.">
        <title>The Global Catalogue of Microorganisms (GCM) 10K type strain sequencing project: providing services to taxonomists for standard genome sequencing and annotation.</title>
        <authorList>
            <consortium name="The Broad Institute Genomics Platform"/>
            <consortium name="The Broad Institute Genome Sequencing Center for Infectious Disease"/>
            <person name="Wu L."/>
            <person name="Ma J."/>
        </authorList>
    </citation>
    <scope>NUCLEOTIDE SEQUENCE [LARGE SCALE GENOMIC DNA]</scope>
    <source>
        <strain evidence="5">CGMCC 4.7241</strain>
    </source>
</reference>
<keyword evidence="5" id="KW-1185">Reference proteome</keyword>
<sequence length="371" mass="38644">MSSSHLRTSSALRLLALVVVAGLMLSSGLSSTATAGPRTDQPPAPDGADEPDALELLAQATAAERTVAYLGTQFVSVWRGSASSSELVDLTNLPGQGTVVRVRGGDSTGAADQARFVAARSGTDVGRLATADGETSTLADRYAVTVAGAAKSAGRPATIVEAHSGSGAIAARFWIDDETGLLLRRELYASDGSLERASGFIDLSIDPDVFVSHLPPMLEQAEGLKVSPAAYTSLTEAGWTCCAPEVAGALRLTDVRRSTDGTSLHLAYSDGLTTASVFEQRGRLDASSLEGFSEVGTGNARHYVRYGLSSYAVWASGETVYTAVSDTPRGLDALLATFPHHGTDSGASDNGLGQRLDRGMTRMVSWLNPFD</sequence>
<dbReference type="Pfam" id="PF03888">
    <property type="entry name" value="MucB_RseB"/>
    <property type="match status" value="1"/>
</dbReference>
<evidence type="ECO:0000313" key="4">
    <source>
        <dbReference type="EMBL" id="MFC3763401.1"/>
    </source>
</evidence>
<comment type="caution">
    <text evidence="4">The sequence shown here is derived from an EMBL/GenBank/DDBJ whole genome shotgun (WGS) entry which is preliminary data.</text>
</comment>